<feature type="domain" description="ABC transporter" evidence="3">
    <location>
        <begin position="248"/>
        <end position="487"/>
    </location>
</feature>
<dbReference type="Gene3D" id="3.40.50.300">
    <property type="entry name" value="P-loop containing nucleotide triphosphate hydrolases"/>
    <property type="match status" value="2"/>
</dbReference>
<dbReference type="SUPFAM" id="SSF52540">
    <property type="entry name" value="P-loop containing nucleoside triphosphate hydrolases"/>
    <property type="match status" value="2"/>
</dbReference>
<dbReference type="EMBL" id="JARHTQ010000041">
    <property type="protein sequence ID" value="MDF2260838.1"/>
    <property type="molecule type" value="Genomic_DNA"/>
</dbReference>
<evidence type="ECO:0000256" key="1">
    <source>
        <dbReference type="ARBA" id="ARBA00022741"/>
    </source>
</evidence>
<proteinExistence type="predicted"/>
<dbReference type="CDD" id="cd03257">
    <property type="entry name" value="ABC_NikE_OppD_transporters"/>
    <property type="match status" value="2"/>
</dbReference>
<sequence length="488" mass="52194">MTPTSEPVVQATGVGIHIPDGPVLLNETSLVLRRGQITALTGPSGSGKTTLLRALVGALPAGAHLTAGTIRVLDHDIFALPADELRQLRRHHITYVGQDPASALNPRMRVRRLVSEVAADPAPQALRDLLVECRLPVDEGLLDRRPTALSGGQQRRVALVRALARKPDVLLLDEPTAGLDAALRDDIADLLRHLADRRHLAIVIACHDPELVARCADEVIALDGHTPTPAVEKAHQPAQPTGAAALVATGIRVTFTQRRTPHPALADIDFTATPGSATGIVGPSGSGKTTLLRVLAGLQCPDTGTLTLDGQPLPTAARKRTRDHQRRIQLIPQNPLGALNPARTIGAALARPLQLHRTVPKAQVPDRVAELLHHVGLPAEFARRYPHQLSGGQRQRVSIARALAPEPNILLCDEVTSALDPDTATAIMELLTRLRTERGLTIALVSHELQLIAAYTDTIHILAAGRLVDTGPTRSLLPTTQPTATHRR</sequence>
<dbReference type="RefSeq" id="WP_275821838.1">
    <property type="nucleotide sequence ID" value="NZ_BAAANM010000040.1"/>
</dbReference>
<dbReference type="InterPro" id="IPR003593">
    <property type="entry name" value="AAA+_ATPase"/>
</dbReference>
<keyword evidence="2 4" id="KW-0067">ATP-binding</keyword>
<dbReference type="InterPro" id="IPR003439">
    <property type="entry name" value="ABC_transporter-like_ATP-bd"/>
</dbReference>
<dbReference type="InterPro" id="IPR017871">
    <property type="entry name" value="ABC_transporter-like_CS"/>
</dbReference>
<gene>
    <name evidence="4" type="ORF">P2L57_35505</name>
</gene>
<accession>A0ABT5ZAY5</accession>
<evidence type="ECO:0000313" key="4">
    <source>
        <dbReference type="EMBL" id="MDF2260838.1"/>
    </source>
</evidence>
<dbReference type="InterPro" id="IPR027417">
    <property type="entry name" value="P-loop_NTPase"/>
</dbReference>
<feature type="domain" description="ABC transporter" evidence="3">
    <location>
        <begin position="9"/>
        <end position="249"/>
    </location>
</feature>
<dbReference type="PROSITE" id="PS00211">
    <property type="entry name" value="ABC_TRANSPORTER_1"/>
    <property type="match status" value="2"/>
</dbReference>
<evidence type="ECO:0000313" key="5">
    <source>
        <dbReference type="Proteomes" id="UP001220022"/>
    </source>
</evidence>
<evidence type="ECO:0000259" key="3">
    <source>
        <dbReference type="PROSITE" id="PS50893"/>
    </source>
</evidence>
<protein>
    <submittedName>
        <fullName evidence="4">ATP-binding cassette domain-containing protein</fullName>
    </submittedName>
</protein>
<reference evidence="4 5" key="1">
    <citation type="submission" date="2023-03" db="EMBL/GenBank/DDBJ databases">
        <title>Draft genome sequence of type strain Streptomyces ferralitis JCM 14344.</title>
        <authorList>
            <person name="Klaysubun C."/>
            <person name="Duangmal K."/>
        </authorList>
    </citation>
    <scope>NUCLEOTIDE SEQUENCE [LARGE SCALE GENOMIC DNA]</scope>
    <source>
        <strain evidence="4 5">JCM 14344</strain>
    </source>
</reference>
<comment type="caution">
    <text evidence="4">The sequence shown here is derived from an EMBL/GenBank/DDBJ whole genome shotgun (WGS) entry which is preliminary data.</text>
</comment>
<dbReference type="SMART" id="SM00382">
    <property type="entry name" value="AAA"/>
    <property type="match status" value="2"/>
</dbReference>
<dbReference type="InterPro" id="IPR015854">
    <property type="entry name" value="ABC_transpr_LolD-like"/>
</dbReference>
<organism evidence="4 5">
    <name type="scientific">Streptantibioticus ferralitis</name>
    <dbReference type="NCBI Taxonomy" id="236510"/>
    <lineage>
        <taxon>Bacteria</taxon>
        <taxon>Bacillati</taxon>
        <taxon>Actinomycetota</taxon>
        <taxon>Actinomycetes</taxon>
        <taxon>Kitasatosporales</taxon>
        <taxon>Streptomycetaceae</taxon>
        <taxon>Streptantibioticus</taxon>
    </lineage>
</organism>
<dbReference type="Proteomes" id="UP001220022">
    <property type="component" value="Unassembled WGS sequence"/>
</dbReference>
<dbReference type="PROSITE" id="PS50893">
    <property type="entry name" value="ABC_TRANSPORTER_2"/>
    <property type="match status" value="2"/>
</dbReference>
<dbReference type="GO" id="GO:0005524">
    <property type="term" value="F:ATP binding"/>
    <property type="evidence" value="ECO:0007669"/>
    <property type="project" value="UniProtKB-KW"/>
</dbReference>
<dbReference type="PANTHER" id="PTHR24220">
    <property type="entry name" value="IMPORT ATP-BINDING PROTEIN"/>
    <property type="match status" value="1"/>
</dbReference>
<keyword evidence="5" id="KW-1185">Reference proteome</keyword>
<dbReference type="Pfam" id="PF00005">
    <property type="entry name" value="ABC_tran"/>
    <property type="match status" value="2"/>
</dbReference>
<keyword evidence="1" id="KW-0547">Nucleotide-binding</keyword>
<evidence type="ECO:0000256" key="2">
    <source>
        <dbReference type="ARBA" id="ARBA00022840"/>
    </source>
</evidence>
<name>A0ABT5ZAY5_9ACTN</name>